<accession>A0A7J3SMF3</accession>
<dbReference type="Gene3D" id="1.10.10.10">
    <property type="entry name" value="Winged helix-like DNA-binding domain superfamily/Winged helix DNA-binding domain"/>
    <property type="match status" value="1"/>
</dbReference>
<evidence type="ECO:0000313" key="2">
    <source>
        <dbReference type="EMBL" id="HGZ60754.1"/>
    </source>
</evidence>
<sequence>MGKEIVKTECLGCAETFDGIVMDCEKCGGVPVLRLSDMEWDISSNRPNIWRYASMLPKFKRYVTLGEGLTPIRKYRKYKLKLELRNPTGSYADRASAVLSSYFLSKDPNAPVRIKYASDFTYSLVSYLIGIPEVEVVLDDPFSVEVEEILSLIELGATVNFSNASAQLSYMNPLTIEGLKTTVFELFERGIKREKIFVPAETGILAISIWKGIEDLRAIGEDVGFEVVAVHLEGMKVPSSLDRVSGIDIFEVSRDKALKKLIELAKAGIKTKLLSAASLEAMEEDGEEGSIAIITASDSRRRTLPVGKNSRLSKEILRLLSEGGGGTAYEIWERMGKYTLRGVYKSLASMESAGLVASSFSVEGRRKKKVYFLPNEDMKKGSSNS</sequence>
<gene>
    <name evidence="2" type="ORF">ENW83_06125</name>
</gene>
<evidence type="ECO:0000259" key="1">
    <source>
        <dbReference type="Pfam" id="PF00291"/>
    </source>
</evidence>
<dbReference type="InterPro" id="IPR036052">
    <property type="entry name" value="TrpB-like_PALP_sf"/>
</dbReference>
<dbReference type="SUPFAM" id="SSF53686">
    <property type="entry name" value="Tryptophan synthase beta subunit-like PLP-dependent enzymes"/>
    <property type="match status" value="1"/>
</dbReference>
<dbReference type="AlphaFoldDB" id="A0A7J3SMF3"/>
<dbReference type="InterPro" id="IPR036388">
    <property type="entry name" value="WH-like_DNA-bd_sf"/>
</dbReference>
<dbReference type="InterPro" id="IPR001926">
    <property type="entry name" value="TrpB-like_PALP"/>
</dbReference>
<name>A0A7J3SMF3_9CREN</name>
<proteinExistence type="predicted"/>
<organism evidence="2">
    <name type="scientific">Fervidicoccus fontis</name>
    <dbReference type="NCBI Taxonomy" id="683846"/>
    <lineage>
        <taxon>Archaea</taxon>
        <taxon>Thermoproteota</taxon>
        <taxon>Thermoprotei</taxon>
        <taxon>Fervidicoccales</taxon>
        <taxon>Fervidicoccaceae</taxon>
        <taxon>Fervidicoccus</taxon>
    </lineage>
</organism>
<dbReference type="SUPFAM" id="SSF46785">
    <property type="entry name" value="Winged helix' DNA-binding domain"/>
    <property type="match status" value="1"/>
</dbReference>
<protein>
    <submittedName>
        <fullName evidence="2">Pyridoxal-phosphate dependent enzyme</fullName>
    </submittedName>
</protein>
<dbReference type="Pfam" id="PF00291">
    <property type="entry name" value="PALP"/>
    <property type="match status" value="1"/>
</dbReference>
<reference evidence="2" key="1">
    <citation type="journal article" date="2020" name="mSystems">
        <title>Genome- and Community-Level Interaction Insights into Carbon Utilization and Element Cycling Functions of Hydrothermarchaeota in Hydrothermal Sediment.</title>
        <authorList>
            <person name="Zhou Z."/>
            <person name="Liu Y."/>
            <person name="Xu W."/>
            <person name="Pan J."/>
            <person name="Luo Z.H."/>
            <person name="Li M."/>
        </authorList>
    </citation>
    <scope>NUCLEOTIDE SEQUENCE [LARGE SCALE GENOMIC DNA]</scope>
    <source>
        <strain evidence="2">SpSt-885</strain>
    </source>
</reference>
<comment type="caution">
    <text evidence="2">The sequence shown here is derived from an EMBL/GenBank/DDBJ whole genome shotgun (WGS) entry which is preliminary data.</text>
</comment>
<dbReference type="InterPro" id="IPR036390">
    <property type="entry name" value="WH_DNA-bd_sf"/>
</dbReference>
<dbReference type="Gene3D" id="3.40.50.1100">
    <property type="match status" value="1"/>
</dbReference>
<feature type="domain" description="Tryptophan synthase beta chain-like PALP" evidence="1">
    <location>
        <begin position="63"/>
        <end position="282"/>
    </location>
</feature>
<dbReference type="EMBL" id="DTLS01000175">
    <property type="protein sequence ID" value="HGZ60754.1"/>
    <property type="molecule type" value="Genomic_DNA"/>
</dbReference>